<dbReference type="OrthoDB" id="9763290at2"/>
<dbReference type="Proteomes" id="UP000321328">
    <property type="component" value="Unassembled WGS sequence"/>
</dbReference>
<dbReference type="RefSeq" id="WP_028930992.1">
    <property type="nucleotide sequence ID" value="NZ_AUII01000019.1"/>
</dbReference>
<dbReference type="PROSITE" id="PS51278">
    <property type="entry name" value="GATASE_TYPE_2"/>
    <property type="match status" value="1"/>
</dbReference>
<dbReference type="SUPFAM" id="SSF56235">
    <property type="entry name" value="N-terminal nucleophile aminohydrolases (Ntn hydrolases)"/>
    <property type="match status" value="1"/>
</dbReference>
<evidence type="ECO:0000313" key="5">
    <source>
        <dbReference type="Proteomes" id="UP000321328"/>
    </source>
</evidence>
<sequence>MCGIVGLHLKNAELYPRLGELLVPMLDCMASRGPDSAGVALHDGHAMHVVKDVGPPVEICVRNGIAERGGFQGIGHTRMATESAVTTQHSHPFAPTPDMAVVHNGSFSNHATVRRRLARHGIGCTTDNDTEVASRFIGHQVAGGADLADALRMVLKELDGFFTLLVTTGTQFAVLRDSFACKPAVIAETDDYVAVASEYHALAGLPGIGDARVFEPVPEEVYAWTR</sequence>
<keyword evidence="2" id="KW-0315">Glutamine amidotransferase</keyword>
<gene>
    <name evidence="4" type="ORF">PA7_19260</name>
</gene>
<evidence type="ECO:0000313" key="4">
    <source>
        <dbReference type="EMBL" id="GEL18089.1"/>
    </source>
</evidence>
<dbReference type="InterPro" id="IPR029055">
    <property type="entry name" value="Ntn_hydrolases_N"/>
</dbReference>
<dbReference type="GO" id="GO:0016740">
    <property type="term" value="F:transferase activity"/>
    <property type="evidence" value="ECO:0007669"/>
    <property type="project" value="UniProtKB-KW"/>
</dbReference>
<dbReference type="PANTHER" id="PTHR11907">
    <property type="entry name" value="AMIDOPHOSPHORIBOSYLTRANSFERASE"/>
    <property type="match status" value="1"/>
</dbReference>
<feature type="domain" description="Glutamine amidotransferase type-2" evidence="3">
    <location>
        <begin position="2"/>
        <end position="226"/>
    </location>
</feature>
<dbReference type="Gene3D" id="3.60.20.10">
    <property type="entry name" value="Glutamine Phosphoribosylpyrophosphate, subunit 1, domain 1"/>
    <property type="match status" value="1"/>
</dbReference>
<evidence type="ECO:0000259" key="3">
    <source>
        <dbReference type="PROSITE" id="PS51278"/>
    </source>
</evidence>
<keyword evidence="5" id="KW-1185">Reference proteome</keyword>
<protein>
    <recommendedName>
        <fullName evidence="3">Glutamine amidotransferase type-2 domain-containing protein</fullName>
    </recommendedName>
</protein>
<dbReference type="EMBL" id="BJVI01000015">
    <property type="protein sequence ID" value="GEL18089.1"/>
    <property type="molecule type" value="Genomic_DNA"/>
</dbReference>
<name>A0A511CZW5_9PSEU</name>
<comment type="caution">
    <text evidence="4">The sequence shown here is derived from an EMBL/GenBank/DDBJ whole genome shotgun (WGS) entry which is preliminary data.</text>
</comment>
<organism evidence="4 5">
    <name type="scientific">Pseudonocardia asaccharolytica DSM 44247 = NBRC 16224</name>
    <dbReference type="NCBI Taxonomy" id="1123024"/>
    <lineage>
        <taxon>Bacteria</taxon>
        <taxon>Bacillati</taxon>
        <taxon>Actinomycetota</taxon>
        <taxon>Actinomycetes</taxon>
        <taxon>Pseudonocardiales</taxon>
        <taxon>Pseudonocardiaceae</taxon>
        <taxon>Pseudonocardia</taxon>
    </lineage>
</organism>
<reference evidence="4 5" key="1">
    <citation type="submission" date="2019-07" db="EMBL/GenBank/DDBJ databases">
        <title>Whole genome shotgun sequence of Pseudonocardia asaccharolytica NBRC 16224.</title>
        <authorList>
            <person name="Hosoyama A."/>
            <person name="Uohara A."/>
            <person name="Ohji S."/>
            <person name="Ichikawa N."/>
        </authorList>
    </citation>
    <scope>NUCLEOTIDE SEQUENCE [LARGE SCALE GENOMIC DNA]</scope>
    <source>
        <strain evidence="4 5">NBRC 16224</strain>
    </source>
</reference>
<accession>A0A511CZW5</accession>
<evidence type="ECO:0000256" key="1">
    <source>
        <dbReference type="ARBA" id="ARBA00022679"/>
    </source>
</evidence>
<dbReference type="STRING" id="1123024.GCA_000423625_03529"/>
<dbReference type="Pfam" id="PF13522">
    <property type="entry name" value="GATase_6"/>
    <property type="match status" value="1"/>
</dbReference>
<dbReference type="AlphaFoldDB" id="A0A511CZW5"/>
<dbReference type="InterPro" id="IPR017932">
    <property type="entry name" value="GATase_2_dom"/>
</dbReference>
<proteinExistence type="predicted"/>
<evidence type="ECO:0000256" key="2">
    <source>
        <dbReference type="ARBA" id="ARBA00022962"/>
    </source>
</evidence>
<keyword evidence="1" id="KW-0808">Transferase</keyword>